<name>A0AAW2TRN0_9LAMI</name>
<proteinExistence type="predicted"/>
<accession>A0AAW2TRN0</accession>
<reference evidence="2" key="2">
    <citation type="journal article" date="2024" name="Plant">
        <title>Genomic evolution and insights into agronomic trait innovations of Sesamum species.</title>
        <authorList>
            <person name="Miao H."/>
            <person name="Wang L."/>
            <person name="Qu L."/>
            <person name="Liu H."/>
            <person name="Sun Y."/>
            <person name="Le M."/>
            <person name="Wang Q."/>
            <person name="Wei S."/>
            <person name="Zheng Y."/>
            <person name="Lin W."/>
            <person name="Duan Y."/>
            <person name="Cao H."/>
            <person name="Xiong S."/>
            <person name="Wang X."/>
            <person name="Wei L."/>
            <person name="Li C."/>
            <person name="Ma Q."/>
            <person name="Ju M."/>
            <person name="Zhao R."/>
            <person name="Li G."/>
            <person name="Mu C."/>
            <person name="Tian Q."/>
            <person name="Mei H."/>
            <person name="Zhang T."/>
            <person name="Gao T."/>
            <person name="Zhang H."/>
        </authorList>
    </citation>
    <scope>NUCLEOTIDE SEQUENCE</scope>
    <source>
        <strain evidence="2">KEN1</strain>
    </source>
</reference>
<reference evidence="2" key="1">
    <citation type="submission" date="2020-06" db="EMBL/GenBank/DDBJ databases">
        <authorList>
            <person name="Li T."/>
            <person name="Hu X."/>
            <person name="Zhang T."/>
            <person name="Song X."/>
            <person name="Zhang H."/>
            <person name="Dai N."/>
            <person name="Sheng W."/>
            <person name="Hou X."/>
            <person name="Wei L."/>
        </authorList>
    </citation>
    <scope>NUCLEOTIDE SEQUENCE</scope>
    <source>
        <strain evidence="2">KEN1</strain>
        <tissue evidence="2">Leaf</tissue>
    </source>
</reference>
<gene>
    <name evidence="2" type="ORF">Slati_4025400</name>
</gene>
<evidence type="ECO:0000313" key="2">
    <source>
        <dbReference type="EMBL" id="KAL0407115.1"/>
    </source>
</evidence>
<feature type="compositionally biased region" description="Polar residues" evidence="1">
    <location>
        <begin position="95"/>
        <end position="114"/>
    </location>
</feature>
<evidence type="ECO:0000256" key="1">
    <source>
        <dbReference type="SAM" id="MobiDB-lite"/>
    </source>
</evidence>
<organism evidence="2">
    <name type="scientific">Sesamum latifolium</name>
    <dbReference type="NCBI Taxonomy" id="2727402"/>
    <lineage>
        <taxon>Eukaryota</taxon>
        <taxon>Viridiplantae</taxon>
        <taxon>Streptophyta</taxon>
        <taxon>Embryophyta</taxon>
        <taxon>Tracheophyta</taxon>
        <taxon>Spermatophyta</taxon>
        <taxon>Magnoliopsida</taxon>
        <taxon>eudicotyledons</taxon>
        <taxon>Gunneridae</taxon>
        <taxon>Pentapetalae</taxon>
        <taxon>asterids</taxon>
        <taxon>lamiids</taxon>
        <taxon>Lamiales</taxon>
        <taxon>Pedaliaceae</taxon>
        <taxon>Sesamum</taxon>
    </lineage>
</organism>
<protein>
    <submittedName>
        <fullName evidence="2">Uncharacterized protein</fullName>
    </submittedName>
</protein>
<dbReference type="EMBL" id="JACGWN010000014">
    <property type="protein sequence ID" value="KAL0407115.1"/>
    <property type="molecule type" value="Genomic_DNA"/>
</dbReference>
<sequence length="120" mass="13097">MCGPKDHTHGSPLSYVVPRQHMCQHPLWNTSALGGLPLAARTPCGRGTPPRGQNSLWTKDIPLLRPYKEVQDSPYKGAKTPCSSRLLEQKDSLLTKESSAIKTPPNSGISSDNPPKSKIR</sequence>
<feature type="region of interest" description="Disordered" evidence="1">
    <location>
        <begin position="42"/>
        <end position="120"/>
    </location>
</feature>
<comment type="caution">
    <text evidence="2">The sequence shown here is derived from an EMBL/GenBank/DDBJ whole genome shotgun (WGS) entry which is preliminary data.</text>
</comment>
<dbReference type="AlphaFoldDB" id="A0AAW2TRN0"/>